<comment type="similarity">
    <text evidence="1">Belongs to the CutA family.</text>
</comment>
<dbReference type="Pfam" id="PF03091">
    <property type="entry name" value="CutA1"/>
    <property type="match status" value="1"/>
</dbReference>
<dbReference type="InterPro" id="IPR011322">
    <property type="entry name" value="N-reg_PII-like_a/b"/>
</dbReference>
<proteinExistence type="inferred from homology"/>
<dbReference type="SUPFAM" id="SSF54913">
    <property type="entry name" value="GlnB-like"/>
    <property type="match status" value="1"/>
</dbReference>
<organism evidence="2 3">
    <name type="scientific">Pseudonocardia asaccharolytica DSM 44247 = NBRC 16224</name>
    <dbReference type="NCBI Taxonomy" id="1123024"/>
    <lineage>
        <taxon>Bacteria</taxon>
        <taxon>Bacillati</taxon>
        <taxon>Actinomycetota</taxon>
        <taxon>Actinomycetes</taxon>
        <taxon>Pseudonocardiales</taxon>
        <taxon>Pseudonocardiaceae</taxon>
        <taxon>Pseudonocardia</taxon>
    </lineage>
</organism>
<accession>A0A511D7H1</accession>
<gene>
    <name evidence="2" type="ORF">PA7_45630</name>
</gene>
<dbReference type="Proteomes" id="UP000321328">
    <property type="component" value="Unassembled WGS sequence"/>
</dbReference>
<dbReference type="RefSeq" id="WP_028931996.1">
    <property type="nucleotide sequence ID" value="NZ_AUII01000051.1"/>
</dbReference>
<dbReference type="STRING" id="1123024.GCA_000423625_04919"/>
<dbReference type="AlphaFoldDB" id="A0A511D7H1"/>
<comment type="caution">
    <text evidence="2">The sequence shown here is derived from an EMBL/GenBank/DDBJ whole genome shotgun (WGS) entry which is preliminary data.</text>
</comment>
<name>A0A511D7H1_9PSEU</name>
<dbReference type="PANTHER" id="PTHR23419:SF8">
    <property type="entry name" value="FI09726P"/>
    <property type="match status" value="1"/>
</dbReference>
<dbReference type="OrthoDB" id="37622at2"/>
<dbReference type="InterPro" id="IPR015867">
    <property type="entry name" value="N-reg_PII/ATP_PRibTrfase_C"/>
</dbReference>
<evidence type="ECO:0008006" key="4">
    <source>
        <dbReference type="Google" id="ProtNLM"/>
    </source>
</evidence>
<dbReference type="Gene3D" id="3.30.70.120">
    <property type="match status" value="1"/>
</dbReference>
<evidence type="ECO:0000256" key="1">
    <source>
        <dbReference type="ARBA" id="ARBA00010169"/>
    </source>
</evidence>
<dbReference type="PANTHER" id="PTHR23419">
    <property type="entry name" value="DIVALENT CATION TOLERANCE CUTA-RELATED"/>
    <property type="match status" value="1"/>
</dbReference>
<dbReference type="GO" id="GO:0010038">
    <property type="term" value="P:response to metal ion"/>
    <property type="evidence" value="ECO:0007669"/>
    <property type="project" value="InterPro"/>
</dbReference>
<sequence length="116" mass="12846">MTEPNAEELACVEVVITAESADWLAGFTRSLVDDRLVACGHTITPLRAIYRWEGKVYDETQARVGLHTRASLVPQIVARADRDHADDVPCVIALPISDGHPAYLRWVYQETACPEA</sequence>
<protein>
    <recommendedName>
        <fullName evidence="4">Divalent cation tolerance protein</fullName>
    </recommendedName>
</protein>
<dbReference type="InterPro" id="IPR004323">
    <property type="entry name" value="Ion_tolerance_CutA"/>
</dbReference>
<evidence type="ECO:0000313" key="2">
    <source>
        <dbReference type="EMBL" id="GEL20726.1"/>
    </source>
</evidence>
<keyword evidence="3" id="KW-1185">Reference proteome</keyword>
<dbReference type="EMBL" id="BJVI01000087">
    <property type="protein sequence ID" value="GEL20726.1"/>
    <property type="molecule type" value="Genomic_DNA"/>
</dbReference>
<reference evidence="2 3" key="1">
    <citation type="submission" date="2019-07" db="EMBL/GenBank/DDBJ databases">
        <title>Whole genome shotgun sequence of Pseudonocardia asaccharolytica NBRC 16224.</title>
        <authorList>
            <person name="Hosoyama A."/>
            <person name="Uohara A."/>
            <person name="Ohji S."/>
            <person name="Ichikawa N."/>
        </authorList>
    </citation>
    <scope>NUCLEOTIDE SEQUENCE [LARGE SCALE GENOMIC DNA]</scope>
    <source>
        <strain evidence="2 3">NBRC 16224</strain>
    </source>
</reference>
<evidence type="ECO:0000313" key="3">
    <source>
        <dbReference type="Proteomes" id="UP000321328"/>
    </source>
</evidence>
<dbReference type="GO" id="GO:0005507">
    <property type="term" value="F:copper ion binding"/>
    <property type="evidence" value="ECO:0007669"/>
    <property type="project" value="TreeGrafter"/>
</dbReference>